<keyword evidence="3" id="KW-0150">Chloroplast</keyword>
<dbReference type="InterPro" id="IPR029058">
    <property type="entry name" value="AB_hydrolase_fold"/>
</dbReference>
<name>A0ABD1L8N9_9FABA</name>
<evidence type="ECO:0000259" key="9">
    <source>
        <dbReference type="Pfam" id="PF01764"/>
    </source>
</evidence>
<dbReference type="Proteomes" id="UP001603857">
    <property type="component" value="Unassembled WGS sequence"/>
</dbReference>
<evidence type="ECO:0000256" key="4">
    <source>
        <dbReference type="ARBA" id="ARBA00022640"/>
    </source>
</evidence>
<evidence type="ECO:0000256" key="1">
    <source>
        <dbReference type="ARBA" id="ARBA00004229"/>
    </source>
</evidence>
<dbReference type="Gene3D" id="3.40.50.1820">
    <property type="entry name" value="alpha/beta hydrolase"/>
    <property type="match status" value="1"/>
</dbReference>
<evidence type="ECO:0000256" key="5">
    <source>
        <dbReference type="ARBA" id="ARBA00022801"/>
    </source>
</evidence>
<comment type="caution">
    <text evidence="10">The sequence shown here is derived from an EMBL/GenBank/DDBJ whole genome shotgun (WGS) entry which is preliminary data.</text>
</comment>
<evidence type="ECO:0000256" key="8">
    <source>
        <dbReference type="ARBA" id="ARBA00023098"/>
    </source>
</evidence>
<dbReference type="GO" id="GO:0009507">
    <property type="term" value="C:chloroplast"/>
    <property type="evidence" value="ECO:0007669"/>
    <property type="project" value="UniProtKB-SubCell"/>
</dbReference>
<feature type="domain" description="Fungal lipase-type" evidence="9">
    <location>
        <begin position="2"/>
        <end position="43"/>
    </location>
</feature>
<keyword evidence="11" id="KW-1185">Reference proteome</keyword>
<comment type="subcellular location">
    <subcellularLocation>
        <location evidence="1">Plastid</location>
        <location evidence="1">Chloroplast</location>
    </subcellularLocation>
</comment>
<accession>A0ABD1L8N9</accession>
<reference evidence="10 11" key="1">
    <citation type="submission" date="2024-08" db="EMBL/GenBank/DDBJ databases">
        <title>Insights into the chromosomal genome structure of Flemingia macrophylla.</title>
        <authorList>
            <person name="Ding Y."/>
            <person name="Zhao Y."/>
            <person name="Bi W."/>
            <person name="Wu M."/>
            <person name="Zhao G."/>
            <person name="Gong Y."/>
            <person name="Li W."/>
            <person name="Zhang P."/>
        </authorList>
    </citation>
    <scope>NUCLEOTIDE SEQUENCE [LARGE SCALE GENOMIC DNA]</scope>
    <source>
        <strain evidence="10">DYQJB</strain>
        <tissue evidence="10">Leaf</tissue>
    </source>
</reference>
<protein>
    <recommendedName>
        <fullName evidence="9">Fungal lipase-type domain-containing protein</fullName>
    </recommendedName>
</protein>
<keyword evidence="8" id="KW-0443">Lipid metabolism</keyword>
<evidence type="ECO:0000313" key="11">
    <source>
        <dbReference type="Proteomes" id="UP001603857"/>
    </source>
</evidence>
<dbReference type="Pfam" id="PF01764">
    <property type="entry name" value="Lipase_3"/>
    <property type="match status" value="1"/>
</dbReference>
<keyword evidence="6" id="KW-0809">Transit peptide</keyword>
<sequence length="90" mass="10125">MVIVVSFGGPRVGNESFMKQLEQNGIKILRIVNVDDVVTKVPWLVVNLEDMTSSEDAQLRLSSKELPYLNKGDVAMSHDLKTYLHLVKIL</sequence>
<dbReference type="AlphaFoldDB" id="A0ABD1L8N9"/>
<organism evidence="10 11">
    <name type="scientific">Flemingia macrophylla</name>
    <dbReference type="NCBI Taxonomy" id="520843"/>
    <lineage>
        <taxon>Eukaryota</taxon>
        <taxon>Viridiplantae</taxon>
        <taxon>Streptophyta</taxon>
        <taxon>Embryophyta</taxon>
        <taxon>Tracheophyta</taxon>
        <taxon>Spermatophyta</taxon>
        <taxon>Magnoliopsida</taxon>
        <taxon>eudicotyledons</taxon>
        <taxon>Gunneridae</taxon>
        <taxon>Pentapetalae</taxon>
        <taxon>rosids</taxon>
        <taxon>fabids</taxon>
        <taxon>Fabales</taxon>
        <taxon>Fabaceae</taxon>
        <taxon>Papilionoideae</taxon>
        <taxon>50 kb inversion clade</taxon>
        <taxon>NPAAA clade</taxon>
        <taxon>indigoferoid/millettioid clade</taxon>
        <taxon>Phaseoleae</taxon>
        <taxon>Flemingia</taxon>
    </lineage>
</organism>
<proteinExistence type="inferred from homology"/>
<evidence type="ECO:0000256" key="6">
    <source>
        <dbReference type="ARBA" id="ARBA00022946"/>
    </source>
</evidence>
<evidence type="ECO:0000256" key="3">
    <source>
        <dbReference type="ARBA" id="ARBA00022528"/>
    </source>
</evidence>
<evidence type="ECO:0000256" key="2">
    <source>
        <dbReference type="ARBA" id="ARBA00010701"/>
    </source>
</evidence>
<keyword evidence="5" id="KW-0378">Hydrolase</keyword>
<dbReference type="SUPFAM" id="SSF53474">
    <property type="entry name" value="alpha/beta-Hydrolases"/>
    <property type="match status" value="1"/>
</dbReference>
<dbReference type="GO" id="GO:0016042">
    <property type="term" value="P:lipid catabolic process"/>
    <property type="evidence" value="ECO:0007669"/>
    <property type="project" value="UniProtKB-KW"/>
</dbReference>
<dbReference type="PANTHER" id="PTHR31403:SF54">
    <property type="entry name" value="PHOSPHOLIPASE A(1) DAD1, CHLOROPLASTIC"/>
    <property type="match status" value="1"/>
</dbReference>
<evidence type="ECO:0000256" key="7">
    <source>
        <dbReference type="ARBA" id="ARBA00022963"/>
    </source>
</evidence>
<keyword evidence="7" id="KW-0442">Lipid degradation</keyword>
<comment type="similarity">
    <text evidence="2">Belongs to the AB hydrolase superfamily. Lipase family.</text>
</comment>
<dbReference type="PANTHER" id="PTHR31403">
    <property type="entry name" value="PHOSPHOLIPASE A1-IBETA2, CHLOROPLASTIC"/>
    <property type="match status" value="1"/>
</dbReference>
<keyword evidence="4" id="KW-0934">Plastid</keyword>
<gene>
    <name evidence="10" type="ORF">Fmac_028855</name>
</gene>
<dbReference type="InterPro" id="IPR002921">
    <property type="entry name" value="Fungal_lipase-type"/>
</dbReference>
<dbReference type="GO" id="GO:0008970">
    <property type="term" value="F:phospholipase A1 activity"/>
    <property type="evidence" value="ECO:0007669"/>
    <property type="project" value="UniProtKB-ARBA"/>
</dbReference>
<evidence type="ECO:0000313" key="10">
    <source>
        <dbReference type="EMBL" id="KAL2319886.1"/>
    </source>
</evidence>
<dbReference type="GO" id="GO:0047714">
    <property type="term" value="F:galactolipase activity"/>
    <property type="evidence" value="ECO:0007669"/>
    <property type="project" value="UniProtKB-ARBA"/>
</dbReference>
<dbReference type="EMBL" id="JBGMDY010000010">
    <property type="protein sequence ID" value="KAL2319886.1"/>
    <property type="molecule type" value="Genomic_DNA"/>
</dbReference>